<feature type="compositionally biased region" description="Polar residues" evidence="4">
    <location>
        <begin position="898"/>
        <end position="912"/>
    </location>
</feature>
<keyword evidence="8" id="KW-1185">Reference proteome</keyword>
<comment type="similarity">
    <text evidence="2">Belongs to the SMEK family.</text>
</comment>
<sequence>MPDTEISTAATTACTESKESDTSKDNKSISAESKETETSDTDMKEKKEEKKGNGLIENIDISREARNRVKLYVLCDQRVWDDRGTGHVACVQIPDQQGFVIIVRLESATSGQDKNVLESKILMDTVYQKQQETLIVWSESDTCDLALSFQEKSGCEEIWAKICEVQGRDPGDADGGYDEMDDGELSEGSSNALAGGGAGGRVIIPPIEVGRLAEVDTVIQNHLATQALREKMANAIETEGILPKLVDVFRMCEDIEHKDGLRTLYSIAKNLFMLNRNSLNETLLSDKYLKDLIGMLEYDPAHESPRKHREFLYEKAKFREVLPIANDELKEKIHQTYRVQYLQDVCLPAPSLFEENLLSVLNSYLFFNRIDIVNMLQKDKRLMKELFDQLRDPETTVARRRDLAFFLKEFITLSQGLPPNGAQSKDNFFKSLQANDVLGTIEPCIKSPDPDTRTTIVDMLALLVDHSPQLVRDYLLRQAKDKSDDEVLLNRLLVHMQTDRDAELTSGSQVSQVLRTLLDPDNMVSMQKSDRSEFLSLFYQRSIYTLVRPMMENVKGGTIKRDDYCMANRQSLVVRLLCFCIEHHSFSMRQHCISNDLLNKVLVLLQSKHHFLALGALKMLRTVLAVKDDFYNRYIVREKVLDRVVECFVRNGAKYNLLNSAMLELFDYIRSEDIKPLVKYTVENHMAAFEDVTYVKLFSDLKIRYEQQRDRENASKPMNDERVPSPAAFAKERQEEQWFDGDEDETECKKEPVEKKEVKKEQESPRKAGIEPMFPSVLKRKNAFDEDDGAVFSGQATPLMPVNAISEKKIVIKVNDRSRTPSPLGSPSSSTSVSPTPQVREDEVTSSQNNSKENSPTISIKSLVDYDESDSDEDENSAPNDLMPSSSTSRPAQHDSSGETDGTTRAESTNCVPLSPSGDLSPCDDDVSSTSGEEESNASGELFGRRKRPSSSDVDEDAVKRSPADILLNNLGKQNSITRLIYYIFFRTCPLSTLSLSLSVCRGGSRLKCSQLGSQLHDVEHTFFFLVILPPSIFG</sequence>
<feature type="region of interest" description="Disordered" evidence="4">
    <location>
        <begin position="170"/>
        <end position="189"/>
    </location>
</feature>
<feature type="domain" description="PP4R3 EVH1-like" evidence="6">
    <location>
        <begin position="66"/>
        <end position="166"/>
    </location>
</feature>
<evidence type="ECO:0000259" key="5">
    <source>
        <dbReference type="Pfam" id="PF04802"/>
    </source>
</evidence>
<comment type="caution">
    <text evidence="7">The sequence shown here is derived from an EMBL/GenBank/DDBJ whole genome shotgun (WGS) entry which is preliminary data.</text>
</comment>
<evidence type="ECO:0008006" key="9">
    <source>
        <dbReference type="Google" id="ProtNLM"/>
    </source>
</evidence>
<evidence type="ECO:0000313" key="7">
    <source>
        <dbReference type="EMBL" id="KAK6758718.1"/>
    </source>
</evidence>
<dbReference type="InterPro" id="IPR055236">
    <property type="entry name" value="EVH1_PP4R3"/>
</dbReference>
<evidence type="ECO:0000256" key="4">
    <source>
        <dbReference type="SAM" id="MobiDB-lite"/>
    </source>
</evidence>
<dbReference type="PANTHER" id="PTHR23318">
    <property type="entry name" value="ATP SYNTHASE GAMMA-RELATED"/>
    <property type="match status" value="1"/>
</dbReference>
<reference evidence="7 8" key="1">
    <citation type="submission" date="2023-08" db="EMBL/GenBank/DDBJ databases">
        <title>A Necator americanus chromosomal reference genome.</title>
        <authorList>
            <person name="Ilik V."/>
            <person name="Petrzelkova K.J."/>
            <person name="Pardy F."/>
            <person name="Fuh T."/>
            <person name="Niatou-Singa F.S."/>
            <person name="Gouil Q."/>
            <person name="Baker L."/>
            <person name="Ritchie M.E."/>
            <person name="Jex A.R."/>
            <person name="Gazzola D."/>
            <person name="Li H."/>
            <person name="Toshio Fujiwara R."/>
            <person name="Zhan B."/>
            <person name="Aroian R.V."/>
            <person name="Pafco B."/>
            <person name="Schwarz E.M."/>
        </authorList>
    </citation>
    <scope>NUCLEOTIDE SEQUENCE [LARGE SCALE GENOMIC DNA]</scope>
    <source>
        <strain evidence="7 8">Aroian</strain>
        <tissue evidence="7">Whole animal</tissue>
    </source>
</reference>
<feature type="compositionally biased region" description="Acidic residues" evidence="4">
    <location>
        <begin position="737"/>
        <end position="746"/>
    </location>
</feature>
<protein>
    <recommendedName>
        <fullName evidence="9">Serine/threonine-protein phosphatase 4 regulatory subunit 3-like central domain-containing protein</fullName>
    </recommendedName>
</protein>
<accession>A0ABR1E8B9</accession>
<proteinExistence type="inferred from homology"/>
<feature type="compositionally biased region" description="Low complexity" evidence="4">
    <location>
        <begin position="820"/>
        <end position="837"/>
    </location>
</feature>
<evidence type="ECO:0000256" key="1">
    <source>
        <dbReference type="ARBA" id="ARBA00004123"/>
    </source>
</evidence>
<feature type="compositionally biased region" description="Acidic residues" evidence="4">
    <location>
        <begin position="922"/>
        <end position="936"/>
    </location>
</feature>
<feature type="region of interest" description="Disordered" evidence="4">
    <location>
        <begin position="814"/>
        <end position="959"/>
    </location>
</feature>
<dbReference type="InterPro" id="IPR051137">
    <property type="entry name" value="PP4R3-like"/>
</dbReference>
<evidence type="ECO:0000259" key="6">
    <source>
        <dbReference type="Pfam" id="PF22972"/>
    </source>
</evidence>
<feature type="compositionally biased region" description="Polar residues" evidence="4">
    <location>
        <begin position="1"/>
        <end position="15"/>
    </location>
</feature>
<dbReference type="EMBL" id="JAVFWL010000005">
    <property type="protein sequence ID" value="KAK6758718.1"/>
    <property type="molecule type" value="Genomic_DNA"/>
</dbReference>
<dbReference type="Gene3D" id="2.30.29.30">
    <property type="entry name" value="Pleckstrin-homology domain (PH domain)/Phosphotyrosine-binding domain (PTB)"/>
    <property type="match status" value="1"/>
</dbReference>
<organism evidence="7 8">
    <name type="scientific">Necator americanus</name>
    <name type="common">Human hookworm</name>
    <dbReference type="NCBI Taxonomy" id="51031"/>
    <lineage>
        <taxon>Eukaryota</taxon>
        <taxon>Metazoa</taxon>
        <taxon>Ecdysozoa</taxon>
        <taxon>Nematoda</taxon>
        <taxon>Chromadorea</taxon>
        <taxon>Rhabditida</taxon>
        <taxon>Rhabditina</taxon>
        <taxon>Rhabditomorpha</taxon>
        <taxon>Strongyloidea</taxon>
        <taxon>Ancylostomatidae</taxon>
        <taxon>Bunostominae</taxon>
        <taxon>Necator</taxon>
    </lineage>
</organism>
<comment type="subcellular location">
    <subcellularLocation>
        <location evidence="1">Nucleus</location>
    </subcellularLocation>
</comment>
<dbReference type="InterPro" id="IPR016024">
    <property type="entry name" value="ARM-type_fold"/>
</dbReference>
<feature type="compositionally biased region" description="Acidic residues" evidence="4">
    <location>
        <begin position="175"/>
        <end position="185"/>
    </location>
</feature>
<dbReference type="Proteomes" id="UP001303046">
    <property type="component" value="Unassembled WGS sequence"/>
</dbReference>
<dbReference type="SUPFAM" id="SSF50729">
    <property type="entry name" value="PH domain-like"/>
    <property type="match status" value="1"/>
</dbReference>
<feature type="compositionally biased region" description="Acidic residues" evidence="4">
    <location>
        <begin position="865"/>
        <end position="876"/>
    </location>
</feature>
<dbReference type="Pfam" id="PF22972">
    <property type="entry name" value="EVH1_PP4R3"/>
    <property type="match status" value="1"/>
</dbReference>
<keyword evidence="3" id="KW-0539">Nucleus</keyword>
<feature type="domain" description="Serine/threonine-protein phosphatase 4 regulatory subunit 3-like central" evidence="5">
    <location>
        <begin position="214"/>
        <end position="707"/>
    </location>
</feature>
<name>A0ABR1E8B9_NECAM</name>
<feature type="compositionally biased region" description="Basic and acidic residues" evidence="4">
    <location>
        <begin position="747"/>
        <end position="769"/>
    </location>
</feature>
<dbReference type="InterPro" id="IPR011993">
    <property type="entry name" value="PH-like_dom_sf"/>
</dbReference>
<evidence type="ECO:0000256" key="3">
    <source>
        <dbReference type="ARBA" id="ARBA00023242"/>
    </source>
</evidence>
<dbReference type="InterPro" id="IPR006887">
    <property type="entry name" value="P4R3-like_central_dom"/>
</dbReference>
<gene>
    <name evidence="7" type="primary">Necator_chrV.g20921</name>
    <name evidence="7" type="ORF">RB195_016128</name>
</gene>
<feature type="compositionally biased region" description="Basic and acidic residues" evidence="4">
    <location>
        <begin position="16"/>
        <end position="52"/>
    </location>
</feature>
<feature type="region of interest" description="Disordered" evidence="4">
    <location>
        <begin position="1"/>
        <end position="52"/>
    </location>
</feature>
<feature type="compositionally biased region" description="Polar residues" evidence="4">
    <location>
        <begin position="845"/>
        <end position="860"/>
    </location>
</feature>
<evidence type="ECO:0000256" key="2">
    <source>
        <dbReference type="ARBA" id="ARBA00008809"/>
    </source>
</evidence>
<dbReference type="SUPFAM" id="SSF48371">
    <property type="entry name" value="ARM repeat"/>
    <property type="match status" value="1"/>
</dbReference>
<feature type="region of interest" description="Disordered" evidence="4">
    <location>
        <begin position="733"/>
        <end position="773"/>
    </location>
</feature>
<dbReference type="PANTHER" id="PTHR23318:SF0">
    <property type="entry name" value="SERINE_THREONINE-PROTEIN PHOSPHATASE 4 REGULATORY SUBUNIT 3"/>
    <property type="match status" value="1"/>
</dbReference>
<evidence type="ECO:0000313" key="8">
    <source>
        <dbReference type="Proteomes" id="UP001303046"/>
    </source>
</evidence>
<dbReference type="Pfam" id="PF04802">
    <property type="entry name" value="PP4R3"/>
    <property type="match status" value="1"/>
</dbReference>